<gene>
    <name evidence="2" type="ORF">HOLleu_26613</name>
</gene>
<evidence type="ECO:0000256" key="1">
    <source>
        <dbReference type="SAM" id="MobiDB-lite"/>
    </source>
</evidence>
<protein>
    <submittedName>
        <fullName evidence="2">Uncharacterized protein</fullName>
    </submittedName>
</protein>
<keyword evidence="3" id="KW-1185">Reference proteome</keyword>
<dbReference type="EMBL" id="JAIZAY010000013">
    <property type="protein sequence ID" value="KAJ8030251.1"/>
    <property type="molecule type" value="Genomic_DNA"/>
</dbReference>
<evidence type="ECO:0000313" key="3">
    <source>
        <dbReference type="Proteomes" id="UP001152320"/>
    </source>
</evidence>
<evidence type="ECO:0000313" key="2">
    <source>
        <dbReference type="EMBL" id="KAJ8030251.1"/>
    </source>
</evidence>
<comment type="caution">
    <text evidence="2">The sequence shown here is derived from an EMBL/GenBank/DDBJ whole genome shotgun (WGS) entry which is preliminary data.</text>
</comment>
<proteinExistence type="predicted"/>
<organism evidence="2 3">
    <name type="scientific">Holothuria leucospilota</name>
    <name type="common">Black long sea cucumber</name>
    <name type="synonym">Mertensiothuria leucospilota</name>
    <dbReference type="NCBI Taxonomy" id="206669"/>
    <lineage>
        <taxon>Eukaryota</taxon>
        <taxon>Metazoa</taxon>
        <taxon>Echinodermata</taxon>
        <taxon>Eleutherozoa</taxon>
        <taxon>Echinozoa</taxon>
        <taxon>Holothuroidea</taxon>
        <taxon>Aspidochirotacea</taxon>
        <taxon>Aspidochirotida</taxon>
        <taxon>Holothuriidae</taxon>
        <taxon>Holothuria</taxon>
    </lineage>
</organism>
<dbReference type="Proteomes" id="UP001152320">
    <property type="component" value="Chromosome 13"/>
</dbReference>
<accession>A0A9Q1BP65</accession>
<reference evidence="2" key="1">
    <citation type="submission" date="2021-10" db="EMBL/GenBank/DDBJ databases">
        <title>Tropical sea cucumber genome reveals ecological adaptation and Cuvierian tubules defense mechanism.</title>
        <authorList>
            <person name="Chen T."/>
        </authorList>
    </citation>
    <scope>NUCLEOTIDE SEQUENCE</scope>
    <source>
        <strain evidence="2">Nanhai2018</strain>
        <tissue evidence="2">Muscle</tissue>
    </source>
</reference>
<name>A0A9Q1BP65_HOLLE</name>
<dbReference type="AlphaFoldDB" id="A0A9Q1BP65"/>
<sequence length="71" mass="7739">MKPLQPPHALEKSSTMEEGLGRGSLSLRKSNRTFQTPFSLTSMNSVVINNASSFTSLPLFLSIPGWGRSSK</sequence>
<feature type="region of interest" description="Disordered" evidence="1">
    <location>
        <begin position="1"/>
        <end position="28"/>
    </location>
</feature>